<evidence type="ECO:0000256" key="8">
    <source>
        <dbReference type="ARBA" id="ARBA00022679"/>
    </source>
</evidence>
<dbReference type="EMBL" id="JBHSAB010000007">
    <property type="protein sequence ID" value="MFC3908573.1"/>
    <property type="molecule type" value="Genomic_DNA"/>
</dbReference>
<evidence type="ECO:0000256" key="4">
    <source>
        <dbReference type="ARBA" id="ARBA00020902"/>
    </source>
</evidence>
<keyword evidence="7 11" id="KW-0328">Glycosyltransferase</keyword>
<gene>
    <name evidence="11 12" type="primary">lpxB</name>
    <name evidence="12" type="ORF">ACFORL_05725</name>
</gene>
<dbReference type="SUPFAM" id="SSF53756">
    <property type="entry name" value="UDP-Glycosyltransferase/glycogen phosphorylase"/>
    <property type="match status" value="1"/>
</dbReference>
<protein>
    <recommendedName>
        <fullName evidence="4 11">Lipid-A-disaccharide synthase</fullName>
        <ecNumber evidence="3 11">2.4.1.182</ecNumber>
    </recommendedName>
</protein>
<dbReference type="Pfam" id="PF02684">
    <property type="entry name" value="LpxB"/>
    <property type="match status" value="1"/>
</dbReference>
<evidence type="ECO:0000256" key="9">
    <source>
        <dbReference type="ARBA" id="ARBA00023098"/>
    </source>
</evidence>
<dbReference type="PANTHER" id="PTHR30372">
    <property type="entry name" value="LIPID-A-DISACCHARIDE SYNTHASE"/>
    <property type="match status" value="1"/>
</dbReference>
<evidence type="ECO:0000313" key="12">
    <source>
        <dbReference type="EMBL" id="MFC3908573.1"/>
    </source>
</evidence>
<keyword evidence="5 11" id="KW-0444">Lipid biosynthesis</keyword>
<evidence type="ECO:0000313" key="13">
    <source>
        <dbReference type="Proteomes" id="UP001595758"/>
    </source>
</evidence>
<proteinExistence type="inferred from homology"/>
<keyword evidence="9 11" id="KW-0443">Lipid metabolism</keyword>
<dbReference type="Gene3D" id="3.40.50.2000">
    <property type="entry name" value="Glycogen Phosphorylase B"/>
    <property type="match status" value="1"/>
</dbReference>
<evidence type="ECO:0000256" key="1">
    <source>
        <dbReference type="ARBA" id="ARBA00002056"/>
    </source>
</evidence>
<dbReference type="PANTHER" id="PTHR30372:SF4">
    <property type="entry name" value="LIPID-A-DISACCHARIDE SYNTHASE, MITOCHONDRIAL-RELATED"/>
    <property type="match status" value="1"/>
</dbReference>
<dbReference type="RefSeq" id="WP_382341987.1">
    <property type="nucleotide sequence ID" value="NZ_JBHSAB010000007.1"/>
</dbReference>
<sequence length="390" mass="43272">MQQPKRIVIIAGEESGDVHAANLVRELRANDNSLQISGIGGRHMEAAGVELISDLARYGVTGLTEVLKHLRVIRQAFAKIKTHLQNVKPDLLILVDYPGFNLRLAKYAKQELGLQILYYIGPQIWAWKAGRINTIRECVDQMAVILPFEKAIYEQAGVSAQFVGHPLLGKLPAHENILQLKQQLNLPTDKKIVAILPGSRRNEIEMHLPVMIQAAQLLQQKQQDVHFVLPIAGTLNPDSVKQFFKGSDITISFLNNQAMDAVSCSDCVIVASGTASLECALLQKPMCIIYKASLITYIAAMKVIRVKYLGLCNLLQNEMIVPELLQYDCNPHELSLMMENLLNNQTMIGNMTANLAKLKHSLSMEQADSSLAQIVLEKLNVGLYSPYPSS</sequence>
<dbReference type="Proteomes" id="UP001595758">
    <property type="component" value="Unassembled WGS sequence"/>
</dbReference>
<evidence type="ECO:0000256" key="3">
    <source>
        <dbReference type="ARBA" id="ARBA00012687"/>
    </source>
</evidence>
<dbReference type="NCBIfam" id="TIGR00215">
    <property type="entry name" value="lpxB"/>
    <property type="match status" value="1"/>
</dbReference>
<evidence type="ECO:0000256" key="2">
    <source>
        <dbReference type="ARBA" id="ARBA00007868"/>
    </source>
</evidence>
<dbReference type="GO" id="GO:0008915">
    <property type="term" value="F:lipid-A-disaccharide synthase activity"/>
    <property type="evidence" value="ECO:0007669"/>
    <property type="project" value="UniProtKB-EC"/>
</dbReference>
<comment type="catalytic activity">
    <reaction evidence="10 11">
        <text>a lipid X + a UDP-2-N,3-O-bis[(3R)-3-hydroxyacyl]-alpha-D-glucosamine = a lipid A disaccharide + UDP + H(+)</text>
        <dbReference type="Rhea" id="RHEA:67828"/>
        <dbReference type="ChEBI" id="CHEBI:15378"/>
        <dbReference type="ChEBI" id="CHEBI:58223"/>
        <dbReference type="ChEBI" id="CHEBI:137748"/>
        <dbReference type="ChEBI" id="CHEBI:176338"/>
        <dbReference type="ChEBI" id="CHEBI:176343"/>
        <dbReference type="EC" id="2.4.1.182"/>
    </reaction>
</comment>
<name>A0ABV8CE22_9GAMM</name>
<reference evidence="13" key="1">
    <citation type="journal article" date="2019" name="Int. J. Syst. Evol. Microbiol.">
        <title>The Global Catalogue of Microorganisms (GCM) 10K type strain sequencing project: providing services to taxonomists for standard genome sequencing and annotation.</title>
        <authorList>
            <consortium name="The Broad Institute Genomics Platform"/>
            <consortium name="The Broad Institute Genome Sequencing Center for Infectious Disease"/>
            <person name="Wu L."/>
            <person name="Ma J."/>
        </authorList>
    </citation>
    <scope>NUCLEOTIDE SEQUENCE [LARGE SCALE GENOMIC DNA]</scope>
    <source>
        <strain evidence="13">CCUG 59858</strain>
    </source>
</reference>
<evidence type="ECO:0000256" key="5">
    <source>
        <dbReference type="ARBA" id="ARBA00022516"/>
    </source>
</evidence>
<comment type="caution">
    <text evidence="12">The sequence shown here is derived from an EMBL/GenBank/DDBJ whole genome shotgun (WGS) entry which is preliminary data.</text>
</comment>
<accession>A0ABV8CE22</accession>
<dbReference type="HAMAP" id="MF_00392">
    <property type="entry name" value="LpxB"/>
    <property type="match status" value="1"/>
</dbReference>
<evidence type="ECO:0000256" key="10">
    <source>
        <dbReference type="ARBA" id="ARBA00048975"/>
    </source>
</evidence>
<keyword evidence="13" id="KW-1185">Reference proteome</keyword>
<keyword evidence="8 11" id="KW-0808">Transferase</keyword>
<evidence type="ECO:0000256" key="6">
    <source>
        <dbReference type="ARBA" id="ARBA00022556"/>
    </source>
</evidence>
<evidence type="ECO:0000256" key="7">
    <source>
        <dbReference type="ARBA" id="ARBA00022676"/>
    </source>
</evidence>
<keyword evidence="6 11" id="KW-0441">Lipid A biosynthesis</keyword>
<dbReference type="EC" id="2.4.1.182" evidence="3 11"/>
<comment type="similarity">
    <text evidence="2 11">Belongs to the LpxB family.</text>
</comment>
<comment type="pathway">
    <text evidence="11">Bacterial outer membrane biogenesis; LPS lipid A biosynthesis.</text>
</comment>
<organism evidence="12 13">
    <name type="scientific">Legionella dresdenensis</name>
    <dbReference type="NCBI Taxonomy" id="450200"/>
    <lineage>
        <taxon>Bacteria</taxon>
        <taxon>Pseudomonadati</taxon>
        <taxon>Pseudomonadota</taxon>
        <taxon>Gammaproteobacteria</taxon>
        <taxon>Legionellales</taxon>
        <taxon>Legionellaceae</taxon>
        <taxon>Legionella</taxon>
    </lineage>
</organism>
<dbReference type="InterPro" id="IPR003835">
    <property type="entry name" value="Glyco_trans_19"/>
</dbReference>
<comment type="function">
    <text evidence="1 11">Condensation of UDP-2,3-diacylglucosamine and 2,3-diacylglucosamine-1-phosphate to form lipid A disaccharide, a precursor of lipid A, a phosphorylated glycolipid that anchors the lipopolysaccharide to the outer membrane of the cell.</text>
</comment>
<evidence type="ECO:0000256" key="11">
    <source>
        <dbReference type="HAMAP-Rule" id="MF_00392"/>
    </source>
</evidence>